<protein>
    <submittedName>
        <fullName evidence="2">von Willebrand factor type A</fullName>
    </submittedName>
</protein>
<dbReference type="InterPro" id="IPR006059">
    <property type="entry name" value="SBP"/>
</dbReference>
<dbReference type="SMART" id="SM00327">
    <property type="entry name" value="VWA"/>
    <property type="match status" value="1"/>
</dbReference>
<dbReference type="PANTHER" id="PTHR10338:SF119">
    <property type="entry name" value="INTER-ALPHA-TRYPSIN INHIBITOR HEAVY CHAIN H4"/>
    <property type="match status" value="1"/>
</dbReference>
<name>A0A1J0ACQ7_9CYAN</name>
<dbReference type="PROSITE" id="PS51257">
    <property type="entry name" value="PROKAR_LIPOPROTEIN"/>
    <property type="match status" value="1"/>
</dbReference>
<dbReference type="OrthoDB" id="517022at2"/>
<dbReference type="PANTHER" id="PTHR10338">
    <property type="entry name" value="INTER-ALPHA-TRYPSIN INHIBITOR HEAVY CHAIN FAMILY MEMBER"/>
    <property type="match status" value="1"/>
</dbReference>
<reference evidence="2 3" key="1">
    <citation type="submission" date="2016-10" db="EMBL/GenBank/DDBJ databases">
        <title>Description of Gloeomargarita lithophora gen. nov., sp. nov., a thylakoid-bearing basal-branching cyanobacterium with intracellular carbonates, and proposal for Gloeomargaritales ord. nov.</title>
        <authorList>
            <person name="Moreira D."/>
            <person name="Tavera R."/>
            <person name="Benzerara K."/>
            <person name="Skouri-Panet F."/>
            <person name="Couradeau E."/>
            <person name="Gerard E."/>
            <person name="Loussert C."/>
            <person name="Novelo E."/>
            <person name="Zivanovic Y."/>
            <person name="Lopez-Garcia P."/>
        </authorList>
    </citation>
    <scope>NUCLEOTIDE SEQUENCE [LARGE SCALE GENOMIC DNA]</scope>
    <source>
        <strain evidence="2 3">D10</strain>
    </source>
</reference>
<dbReference type="PROSITE" id="PS50234">
    <property type="entry name" value="VWFA"/>
    <property type="match status" value="1"/>
</dbReference>
<evidence type="ECO:0000313" key="2">
    <source>
        <dbReference type="EMBL" id="APB33718.1"/>
    </source>
</evidence>
<dbReference type="Pfam" id="PF13416">
    <property type="entry name" value="SBP_bac_8"/>
    <property type="match status" value="1"/>
</dbReference>
<dbReference type="EMBL" id="CP017675">
    <property type="protein sequence ID" value="APB33718.1"/>
    <property type="molecule type" value="Genomic_DNA"/>
</dbReference>
<dbReference type="AlphaFoldDB" id="A0A1J0ACQ7"/>
<accession>A0A1J0ACQ7</accession>
<dbReference type="Pfam" id="PF00092">
    <property type="entry name" value="VWA"/>
    <property type="match status" value="1"/>
</dbReference>
<gene>
    <name evidence="2" type="ORF">GlitD10_1397</name>
</gene>
<sequence length="565" mass="61561">MGQHRWLGWSAGLALLVGGCDFSANFDNTPALEVKLLFGSALKEFCAQAVPQFNQQNPKLADGTRFQITCTTLGTGDVVTQVVNLAQQWQQGQIKADNPEFPTLISLDGDIYHSQLIYRLEQLFPGKNYIPAITTAPLMAYSPMVFMVPSQVADSLKNVNSVYQKILPAATFQAIDPQAPPLKIFFVQTAPTRSNSGLQTLVTQFAEVSGKPPEQMTIKEVQTYLPQVQKIQAKVTRYGVSTGSLARDMVKYGPFWASIGSVYESAVIEANQKATPGQTRYVAIYPKATFTSNMRAILPSAPWVSPQEREAAEQVMAFLRSPPTQELAAGLGLRPGVPGVSLGSQFTPSNGVQPQPTFDSLRPPAPEVVATMLQAWEQVAKKPSRVVVVVDDSGSMRGQKLAAVQQSLYSYINNLRPQDELALIRFSSQVDAPISIQGTAAGKQQGLAFVNNLRAQGATLLYDATLAAQTWLRQNLRPGAINAVVVLTDGEDSGSRIRLPQLEQTLRQSGLNTDERISFFTIGYGNEGEFNPQALQRIATINGGYYKQGKPETIANVMADLQLEF</sequence>
<organism evidence="2 3">
    <name type="scientific">Gloeomargarita lithophora Alchichica-D10</name>
    <dbReference type="NCBI Taxonomy" id="1188229"/>
    <lineage>
        <taxon>Bacteria</taxon>
        <taxon>Bacillati</taxon>
        <taxon>Cyanobacteriota</taxon>
        <taxon>Cyanophyceae</taxon>
        <taxon>Gloeomargaritales</taxon>
        <taxon>Gloeomargaritaceae</taxon>
        <taxon>Gloeomargarita</taxon>
    </lineage>
</organism>
<dbReference type="Proteomes" id="UP000180235">
    <property type="component" value="Chromosome"/>
</dbReference>
<dbReference type="RefSeq" id="WP_071454262.1">
    <property type="nucleotide sequence ID" value="NZ_CP017675.1"/>
</dbReference>
<dbReference type="SUPFAM" id="SSF53850">
    <property type="entry name" value="Periplasmic binding protein-like II"/>
    <property type="match status" value="1"/>
</dbReference>
<dbReference type="Gene3D" id="3.40.50.410">
    <property type="entry name" value="von Willebrand factor, type A domain"/>
    <property type="match status" value="1"/>
</dbReference>
<evidence type="ECO:0000313" key="3">
    <source>
        <dbReference type="Proteomes" id="UP000180235"/>
    </source>
</evidence>
<proteinExistence type="predicted"/>
<evidence type="ECO:0000259" key="1">
    <source>
        <dbReference type="PROSITE" id="PS50234"/>
    </source>
</evidence>
<keyword evidence="3" id="KW-1185">Reference proteome</keyword>
<dbReference type="InterPro" id="IPR036465">
    <property type="entry name" value="vWFA_dom_sf"/>
</dbReference>
<dbReference type="SUPFAM" id="SSF53300">
    <property type="entry name" value="vWA-like"/>
    <property type="match status" value="1"/>
</dbReference>
<feature type="domain" description="VWFA" evidence="1">
    <location>
        <begin position="385"/>
        <end position="561"/>
    </location>
</feature>
<dbReference type="STRING" id="1188229.GlitD10_1397"/>
<dbReference type="KEGG" id="glt:GlitD10_1397"/>
<dbReference type="InterPro" id="IPR050934">
    <property type="entry name" value="ITIH"/>
</dbReference>
<dbReference type="InterPro" id="IPR002035">
    <property type="entry name" value="VWF_A"/>
</dbReference>